<dbReference type="Proteomes" id="UP000620075">
    <property type="component" value="Unassembled WGS sequence"/>
</dbReference>
<proteinExistence type="predicted"/>
<dbReference type="GO" id="GO:0006654">
    <property type="term" value="P:phosphatidic acid biosynthetic process"/>
    <property type="evidence" value="ECO:0007669"/>
    <property type="project" value="TreeGrafter"/>
</dbReference>
<keyword evidence="2 4" id="KW-0012">Acyltransferase</keyword>
<protein>
    <submittedName>
        <fullName evidence="4">1-acyl-sn-glycerol-3-phosphate acyltransferase</fullName>
    </submittedName>
</protein>
<name>A0A934KBR9_9BACT</name>
<sequence length="232" mass="25796">MYRLLRAMMRLAVSVYLGRRFTASGQNLVPAEGGLLVCANHRSTIDPPLVPAFLPRRRAWSLAKVEYFQGSRFTAWLFRSYGAIPVARHRADRRAVRRVLDLLRAGEALVVYPEGTRVREGGMIRAEPGAGFFARSTGVAVQPVGLIGTRECFPTGAHWPRRVRVEVRFGPPFHIRSRRPDGRPVKYQEAVDAIMLAIAELLPTELRGDYSDLDGLRAELAGVIQAPPGIRA</sequence>
<dbReference type="Pfam" id="PF01553">
    <property type="entry name" value="Acyltransferase"/>
    <property type="match status" value="1"/>
</dbReference>
<dbReference type="InterPro" id="IPR002123">
    <property type="entry name" value="Plipid/glycerol_acylTrfase"/>
</dbReference>
<evidence type="ECO:0000259" key="3">
    <source>
        <dbReference type="SMART" id="SM00563"/>
    </source>
</evidence>
<dbReference type="RefSeq" id="WP_338179795.1">
    <property type="nucleotide sequence ID" value="NZ_JAEKNQ010000038.1"/>
</dbReference>
<reference evidence="4 5" key="1">
    <citation type="submission" date="2020-10" db="EMBL/GenBank/DDBJ databases">
        <title>Ca. Dormibacterota MAGs.</title>
        <authorList>
            <person name="Montgomery K."/>
        </authorList>
    </citation>
    <scope>NUCLEOTIDE SEQUENCE [LARGE SCALE GENOMIC DNA]</scope>
    <source>
        <strain evidence="4">SC8811_S16_3</strain>
    </source>
</reference>
<feature type="domain" description="Phospholipid/glycerol acyltransferase" evidence="3">
    <location>
        <begin position="35"/>
        <end position="149"/>
    </location>
</feature>
<dbReference type="PANTHER" id="PTHR10434:SF11">
    <property type="entry name" value="1-ACYL-SN-GLYCEROL-3-PHOSPHATE ACYLTRANSFERASE"/>
    <property type="match status" value="1"/>
</dbReference>
<comment type="caution">
    <text evidence="4">The sequence shown here is derived from an EMBL/GenBank/DDBJ whole genome shotgun (WGS) entry which is preliminary data.</text>
</comment>
<accession>A0A934KBR9</accession>
<evidence type="ECO:0000256" key="2">
    <source>
        <dbReference type="ARBA" id="ARBA00023315"/>
    </source>
</evidence>
<dbReference type="CDD" id="cd07989">
    <property type="entry name" value="LPLAT_AGPAT-like"/>
    <property type="match status" value="1"/>
</dbReference>
<dbReference type="GO" id="GO:0003841">
    <property type="term" value="F:1-acylglycerol-3-phosphate O-acyltransferase activity"/>
    <property type="evidence" value="ECO:0007669"/>
    <property type="project" value="TreeGrafter"/>
</dbReference>
<dbReference type="PANTHER" id="PTHR10434">
    <property type="entry name" value="1-ACYL-SN-GLYCEROL-3-PHOSPHATE ACYLTRANSFERASE"/>
    <property type="match status" value="1"/>
</dbReference>
<evidence type="ECO:0000313" key="5">
    <source>
        <dbReference type="Proteomes" id="UP000620075"/>
    </source>
</evidence>
<organism evidence="4 5">
    <name type="scientific">Candidatus Dormiibacter inghamiae</name>
    <dbReference type="NCBI Taxonomy" id="3127013"/>
    <lineage>
        <taxon>Bacteria</taxon>
        <taxon>Bacillati</taxon>
        <taxon>Candidatus Dormiibacterota</taxon>
        <taxon>Candidatus Dormibacteria</taxon>
        <taxon>Candidatus Dormibacterales</taxon>
        <taxon>Candidatus Dormibacteraceae</taxon>
        <taxon>Candidatus Dormiibacter</taxon>
    </lineage>
</organism>
<dbReference type="SMART" id="SM00563">
    <property type="entry name" value="PlsC"/>
    <property type="match status" value="1"/>
</dbReference>
<keyword evidence="1" id="KW-0808">Transferase</keyword>
<evidence type="ECO:0000313" key="4">
    <source>
        <dbReference type="EMBL" id="MBJ7603564.1"/>
    </source>
</evidence>
<gene>
    <name evidence="4" type="ORF">JF888_10305</name>
</gene>
<dbReference type="EMBL" id="JAEKNQ010000038">
    <property type="protein sequence ID" value="MBJ7603564.1"/>
    <property type="molecule type" value="Genomic_DNA"/>
</dbReference>
<dbReference type="SUPFAM" id="SSF69593">
    <property type="entry name" value="Glycerol-3-phosphate (1)-acyltransferase"/>
    <property type="match status" value="1"/>
</dbReference>
<dbReference type="AlphaFoldDB" id="A0A934KBR9"/>
<evidence type="ECO:0000256" key="1">
    <source>
        <dbReference type="ARBA" id="ARBA00022679"/>
    </source>
</evidence>